<evidence type="ECO:0000313" key="2">
    <source>
        <dbReference type="Proteomes" id="UP000326396"/>
    </source>
</evidence>
<dbReference type="EMBL" id="SZYD01000012">
    <property type="protein sequence ID" value="KAD4585209.1"/>
    <property type="molecule type" value="Genomic_DNA"/>
</dbReference>
<reference evidence="1 2" key="1">
    <citation type="submission" date="2019-05" db="EMBL/GenBank/DDBJ databases">
        <title>Mikania micrantha, genome provides insights into the molecular mechanism of rapid growth.</title>
        <authorList>
            <person name="Liu B."/>
        </authorList>
    </citation>
    <scope>NUCLEOTIDE SEQUENCE [LARGE SCALE GENOMIC DNA]</scope>
    <source>
        <strain evidence="1">NLD-2019</strain>
        <tissue evidence="1">Leaf</tissue>
    </source>
</reference>
<dbReference type="Proteomes" id="UP000326396">
    <property type="component" value="Linkage Group LG2"/>
</dbReference>
<sequence length="75" mass="8121">MTENEGGNCRVLTSFDNETASMTTVQCWQIVGALEARGARGDQLGAPPWRGVAISEGGPRRRSTVLGAGAWRRRF</sequence>
<comment type="caution">
    <text evidence="1">The sequence shown here is derived from an EMBL/GenBank/DDBJ whole genome shotgun (WGS) entry which is preliminary data.</text>
</comment>
<gene>
    <name evidence="1" type="ORF">E3N88_22810</name>
</gene>
<protein>
    <submittedName>
        <fullName evidence="1">Uncharacterized protein</fullName>
    </submittedName>
</protein>
<organism evidence="1 2">
    <name type="scientific">Mikania micrantha</name>
    <name type="common">bitter vine</name>
    <dbReference type="NCBI Taxonomy" id="192012"/>
    <lineage>
        <taxon>Eukaryota</taxon>
        <taxon>Viridiplantae</taxon>
        <taxon>Streptophyta</taxon>
        <taxon>Embryophyta</taxon>
        <taxon>Tracheophyta</taxon>
        <taxon>Spermatophyta</taxon>
        <taxon>Magnoliopsida</taxon>
        <taxon>eudicotyledons</taxon>
        <taxon>Gunneridae</taxon>
        <taxon>Pentapetalae</taxon>
        <taxon>asterids</taxon>
        <taxon>campanulids</taxon>
        <taxon>Asterales</taxon>
        <taxon>Asteraceae</taxon>
        <taxon>Asteroideae</taxon>
        <taxon>Heliantheae alliance</taxon>
        <taxon>Eupatorieae</taxon>
        <taxon>Mikania</taxon>
    </lineage>
</organism>
<name>A0A5N6NCJ6_9ASTR</name>
<dbReference type="AlphaFoldDB" id="A0A5N6NCJ6"/>
<accession>A0A5N6NCJ6</accession>
<proteinExistence type="predicted"/>
<evidence type="ECO:0000313" key="1">
    <source>
        <dbReference type="EMBL" id="KAD4585209.1"/>
    </source>
</evidence>
<keyword evidence="2" id="KW-1185">Reference proteome</keyword>